<sequence length="360" mass="37910">MAGTIPTTAESDTSASKHAQITELLSSGDWDQRLEAARAQREKVLAEKNRGPKPPPVDVVPKSEPADVTATPTPAPAAAAPMPPPEPAPGLVPPPEPVRGPVPAFARTPPPLTAPKTEKPVLRAIRHQAIESVRRPSGHVRTAATRRAPSLSGRAALLAVVCCVALGFGLSLGFGTALSIGALPEAEAEAPVITAASPTEIAPEDAPQAPAEEADTPDAPTAEAAPEIPLFDIAPDPPAAPVRPRIHLYAPDSVTTAALDESKAELGQNGFEIATVQRLSLTISAPHVRFYDATDATVARTLARDLRIEARDFSESGNGAPGRVEVWLDGTTDRRPTWRQQPNPVDDLIRLGNRFLRSLQ</sequence>
<feature type="region of interest" description="Disordered" evidence="1">
    <location>
        <begin position="37"/>
        <end position="116"/>
    </location>
</feature>
<keyword evidence="4" id="KW-1185">Reference proteome</keyword>
<protein>
    <submittedName>
        <fullName evidence="3">Uncharacterized protein</fullName>
    </submittedName>
</protein>
<dbReference type="RefSeq" id="WP_263844892.1">
    <property type="nucleotide sequence ID" value="NZ_JALIEB010000009.1"/>
</dbReference>
<keyword evidence="2" id="KW-0812">Transmembrane</keyword>
<gene>
    <name evidence="3" type="ORF">MUB52_14135</name>
</gene>
<feature type="region of interest" description="Disordered" evidence="1">
    <location>
        <begin position="199"/>
        <end position="221"/>
    </location>
</feature>
<keyword evidence="2" id="KW-0472">Membrane</keyword>
<evidence type="ECO:0000313" key="4">
    <source>
        <dbReference type="Proteomes" id="UP001208690"/>
    </source>
</evidence>
<organism evidence="3 4">
    <name type="scientific">Roseobacter sinensis</name>
    <dbReference type="NCBI Taxonomy" id="2931391"/>
    <lineage>
        <taxon>Bacteria</taxon>
        <taxon>Pseudomonadati</taxon>
        <taxon>Pseudomonadota</taxon>
        <taxon>Alphaproteobacteria</taxon>
        <taxon>Rhodobacterales</taxon>
        <taxon>Roseobacteraceae</taxon>
        <taxon>Roseobacter</taxon>
    </lineage>
</organism>
<evidence type="ECO:0000313" key="3">
    <source>
        <dbReference type="EMBL" id="MCV3272573.1"/>
    </source>
</evidence>
<evidence type="ECO:0000256" key="1">
    <source>
        <dbReference type="SAM" id="MobiDB-lite"/>
    </source>
</evidence>
<keyword evidence="2" id="KW-1133">Transmembrane helix</keyword>
<evidence type="ECO:0000256" key="2">
    <source>
        <dbReference type="SAM" id="Phobius"/>
    </source>
</evidence>
<feature type="compositionally biased region" description="Basic and acidic residues" evidence="1">
    <location>
        <begin position="37"/>
        <end position="50"/>
    </location>
</feature>
<reference evidence="3 4" key="1">
    <citation type="submission" date="2022-04" db="EMBL/GenBank/DDBJ databases">
        <title>Roseobacter sp. WL0113 is a bacterium isolated from neritic sediment.</title>
        <authorList>
            <person name="Wang L."/>
            <person name="He W."/>
            <person name="Zhang D.-F."/>
        </authorList>
    </citation>
    <scope>NUCLEOTIDE SEQUENCE [LARGE SCALE GENOMIC DNA]</scope>
    <source>
        <strain evidence="3 4">WL0113</strain>
    </source>
</reference>
<feature type="compositionally biased region" description="Low complexity" evidence="1">
    <location>
        <begin position="200"/>
        <end position="221"/>
    </location>
</feature>
<feature type="compositionally biased region" description="Low complexity" evidence="1">
    <location>
        <begin position="59"/>
        <end position="80"/>
    </location>
</feature>
<feature type="transmembrane region" description="Helical" evidence="2">
    <location>
        <begin position="155"/>
        <end position="174"/>
    </location>
</feature>
<proteinExistence type="predicted"/>
<comment type="caution">
    <text evidence="3">The sequence shown here is derived from an EMBL/GenBank/DDBJ whole genome shotgun (WGS) entry which is preliminary data.</text>
</comment>
<dbReference type="EMBL" id="JALIEB010000009">
    <property type="protein sequence ID" value="MCV3272573.1"/>
    <property type="molecule type" value="Genomic_DNA"/>
</dbReference>
<accession>A0ABT3BHB6</accession>
<feature type="compositionally biased region" description="Pro residues" evidence="1">
    <location>
        <begin position="81"/>
        <end position="100"/>
    </location>
</feature>
<name>A0ABT3BHB6_9RHOB</name>
<dbReference type="Proteomes" id="UP001208690">
    <property type="component" value="Unassembled WGS sequence"/>
</dbReference>